<reference evidence="2 3" key="1">
    <citation type="submission" date="2022-04" db="EMBL/GenBank/DDBJ databases">
        <title>Gracilibacillus sp. isolated from saltern.</title>
        <authorList>
            <person name="Won M."/>
            <person name="Lee C.-M."/>
            <person name="Woen H.-Y."/>
            <person name="Kwon S.-W."/>
        </authorList>
    </citation>
    <scope>NUCLEOTIDE SEQUENCE [LARGE SCALE GENOMIC DNA]</scope>
    <source>
        <strain evidence="2 3">SSWR10-1</strain>
    </source>
</reference>
<protein>
    <submittedName>
        <fullName evidence="2">Uncharacterized protein</fullName>
    </submittedName>
</protein>
<evidence type="ECO:0000256" key="1">
    <source>
        <dbReference type="SAM" id="Phobius"/>
    </source>
</evidence>
<feature type="transmembrane region" description="Helical" evidence="1">
    <location>
        <begin position="110"/>
        <end position="132"/>
    </location>
</feature>
<feature type="transmembrane region" description="Helical" evidence="1">
    <location>
        <begin position="43"/>
        <end position="60"/>
    </location>
</feature>
<dbReference type="Proteomes" id="UP000831782">
    <property type="component" value="Chromosome"/>
</dbReference>
<keyword evidence="1" id="KW-0472">Membrane</keyword>
<feature type="transmembrane region" description="Helical" evidence="1">
    <location>
        <begin position="80"/>
        <end position="103"/>
    </location>
</feature>
<sequence>MDDLLSGLPDSFILLLLFGYLALGIMVTIQLRKTMKTKRLNKKIAYVNFFYHAVNFYLIYDVMTVPPQVSSGNGNPHIPHVFISMYFFLYFCYVVVHHLADILLHKNNRFILLCMCIACLFGGVSVIFQLQFVSNVKVNLGYPMGNWWYWWTDIHLNYLYFNQYIFLFGICASVFIATLLVLMRRHKMLA</sequence>
<keyword evidence="1" id="KW-0812">Transmembrane</keyword>
<dbReference type="EMBL" id="CP095072">
    <property type="protein sequence ID" value="UOQ48578.1"/>
    <property type="molecule type" value="Genomic_DNA"/>
</dbReference>
<accession>A0ABY4EVZ1</accession>
<keyword evidence="3" id="KW-1185">Reference proteome</keyword>
<keyword evidence="1" id="KW-1133">Transmembrane helix</keyword>
<proteinExistence type="predicted"/>
<feature type="transmembrane region" description="Helical" evidence="1">
    <location>
        <begin position="12"/>
        <end position="31"/>
    </location>
</feature>
<gene>
    <name evidence="2" type="ORF">MUN88_21545</name>
</gene>
<feature type="transmembrane region" description="Helical" evidence="1">
    <location>
        <begin position="164"/>
        <end position="183"/>
    </location>
</feature>
<evidence type="ECO:0000313" key="2">
    <source>
        <dbReference type="EMBL" id="UOQ48578.1"/>
    </source>
</evidence>
<organism evidence="2 3">
    <name type="scientific">Gracilibacillus caseinilyticus</name>
    <dbReference type="NCBI Taxonomy" id="2932256"/>
    <lineage>
        <taxon>Bacteria</taxon>
        <taxon>Bacillati</taxon>
        <taxon>Bacillota</taxon>
        <taxon>Bacilli</taxon>
        <taxon>Bacillales</taxon>
        <taxon>Bacillaceae</taxon>
        <taxon>Gracilibacillus</taxon>
    </lineage>
</organism>
<evidence type="ECO:0000313" key="3">
    <source>
        <dbReference type="Proteomes" id="UP000831782"/>
    </source>
</evidence>
<dbReference type="RefSeq" id="WP_244719294.1">
    <property type="nucleotide sequence ID" value="NZ_CP095072.1"/>
</dbReference>
<name>A0ABY4EVZ1_9BACI</name>